<evidence type="ECO:0000313" key="6">
    <source>
        <dbReference type="Proteomes" id="UP000811246"/>
    </source>
</evidence>
<evidence type="ECO:0000256" key="2">
    <source>
        <dbReference type="ARBA" id="ARBA00022679"/>
    </source>
</evidence>
<dbReference type="Pfam" id="PF00201">
    <property type="entry name" value="UDPGT"/>
    <property type="match status" value="1"/>
</dbReference>
<dbReference type="EMBL" id="CM031837">
    <property type="protein sequence ID" value="KAG6681157.1"/>
    <property type="molecule type" value="Genomic_DNA"/>
</dbReference>
<dbReference type="FunFam" id="3.40.50.2000:FF:000056">
    <property type="entry name" value="Glycosyltransferase"/>
    <property type="match status" value="1"/>
</dbReference>
<dbReference type="PROSITE" id="PS00375">
    <property type="entry name" value="UDPGT"/>
    <property type="match status" value="1"/>
</dbReference>
<protein>
    <recommendedName>
        <fullName evidence="4">Glycosyltransferase</fullName>
        <ecNumber evidence="4">2.4.1.-</ecNumber>
    </recommendedName>
</protein>
<dbReference type="Proteomes" id="UP000811246">
    <property type="component" value="Chromosome 13"/>
</dbReference>
<dbReference type="CDD" id="cd03784">
    <property type="entry name" value="GT1_Gtf-like"/>
    <property type="match status" value="1"/>
</dbReference>
<keyword evidence="3" id="KW-0328">Glycosyltransferase</keyword>
<dbReference type="PANTHER" id="PTHR48048">
    <property type="entry name" value="GLYCOSYLTRANSFERASE"/>
    <property type="match status" value="1"/>
</dbReference>
<organism evidence="5 6">
    <name type="scientific">Carya illinoinensis</name>
    <name type="common">Pecan</name>
    <dbReference type="NCBI Taxonomy" id="32201"/>
    <lineage>
        <taxon>Eukaryota</taxon>
        <taxon>Viridiplantae</taxon>
        <taxon>Streptophyta</taxon>
        <taxon>Embryophyta</taxon>
        <taxon>Tracheophyta</taxon>
        <taxon>Spermatophyta</taxon>
        <taxon>Magnoliopsida</taxon>
        <taxon>eudicotyledons</taxon>
        <taxon>Gunneridae</taxon>
        <taxon>Pentapetalae</taxon>
        <taxon>rosids</taxon>
        <taxon>fabids</taxon>
        <taxon>Fagales</taxon>
        <taxon>Juglandaceae</taxon>
        <taxon>Carya</taxon>
    </lineage>
</organism>
<dbReference type="InterPro" id="IPR035595">
    <property type="entry name" value="UDP_glycos_trans_CS"/>
</dbReference>
<reference evidence="5" key="1">
    <citation type="submission" date="2021-01" db="EMBL/GenBank/DDBJ databases">
        <authorList>
            <person name="Lovell J.T."/>
            <person name="Bentley N."/>
            <person name="Bhattarai G."/>
            <person name="Jenkins J.W."/>
            <person name="Sreedasyam A."/>
            <person name="Alarcon Y."/>
            <person name="Bock C."/>
            <person name="Boston L."/>
            <person name="Carlson J."/>
            <person name="Cervantes K."/>
            <person name="Clermont K."/>
            <person name="Krom N."/>
            <person name="Kubenka K."/>
            <person name="Mamidi S."/>
            <person name="Mattison C."/>
            <person name="Monteros M."/>
            <person name="Pisani C."/>
            <person name="Plott C."/>
            <person name="Rajasekar S."/>
            <person name="Rhein H.S."/>
            <person name="Rohla C."/>
            <person name="Song M."/>
            <person name="Hilaire R.S."/>
            <person name="Shu S."/>
            <person name="Wells L."/>
            <person name="Wang X."/>
            <person name="Webber J."/>
            <person name="Heerema R.J."/>
            <person name="Klein P."/>
            <person name="Conner P."/>
            <person name="Grauke L."/>
            <person name="Grimwood J."/>
            <person name="Schmutz J."/>
            <person name="Randall J.J."/>
        </authorList>
    </citation>
    <scope>NUCLEOTIDE SEQUENCE</scope>
    <source>
        <tissue evidence="5">Leaf</tissue>
    </source>
</reference>
<comment type="similarity">
    <text evidence="1 3">Belongs to the UDP-glycosyltransferase family.</text>
</comment>
<evidence type="ECO:0000256" key="4">
    <source>
        <dbReference type="RuleBase" id="RU362057"/>
    </source>
</evidence>
<comment type="caution">
    <text evidence="5">The sequence shown here is derived from an EMBL/GenBank/DDBJ whole genome shotgun (WGS) entry which is preliminary data.</text>
</comment>
<evidence type="ECO:0000256" key="3">
    <source>
        <dbReference type="RuleBase" id="RU003718"/>
    </source>
</evidence>
<keyword evidence="2 3" id="KW-0808">Transferase</keyword>
<dbReference type="InterPro" id="IPR002213">
    <property type="entry name" value="UDP_glucos_trans"/>
</dbReference>
<dbReference type="EC" id="2.4.1.-" evidence="4"/>
<sequence length="450" mass="50251">MRQEQLIFIPAPGVSHLVSTLEFAKHLIARDDRILITIIYMKSPSTPLAELYTRSIADSQPRIQLVFLPRVDPPPSELLNSPENFIYAFVENHVPKIKETVRKIISSSSNSDSARVVALVLDFFCLSMIDVGTELGLPSYLFLTFNAGFLGFMLHLPTRHNQISTEFTDSDPELSIPGLDGGYSTFIKLAKKFRETKGIIVNTFTEMEQRALDSFSDGQTPPVYAVGPVLDLKGPDPGLDLAHRDNIMKWLDAQPPSSVVFLCFGSMGSFGRTQVKEIALGLERSGHRFLWALRSALSKDTMPKGFLERINGKGMICYGWVPQVEILAHKAIGGFVSHCGWNSILESLWHGVPIVTWPLYAEQQFNAFWMVRELGLAVEMKLDYRIGADLVMSDEIERGIRRVMDSDNEVRNKAKEIGEMARKAVIDGGSSSISFGHLIEHMVGSSDYRP</sequence>
<proteinExistence type="inferred from homology"/>
<dbReference type="AlphaFoldDB" id="A0A922AH10"/>
<evidence type="ECO:0000313" key="5">
    <source>
        <dbReference type="EMBL" id="KAG6681157.1"/>
    </source>
</evidence>
<dbReference type="GO" id="GO:0035251">
    <property type="term" value="F:UDP-glucosyltransferase activity"/>
    <property type="evidence" value="ECO:0007669"/>
    <property type="project" value="InterPro"/>
</dbReference>
<dbReference type="PANTHER" id="PTHR48048:SF83">
    <property type="entry name" value="GLYCOSYLTRANSFERASE"/>
    <property type="match status" value="1"/>
</dbReference>
<gene>
    <name evidence="5" type="ORF">I3842_13G077900</name>
</gene>
<name>A0A922AH10_CARIL</name>
<accession>A0A922AH10</accession>
<dbReference type="InterPro" id="IPR050481">
    <property type="entry name" value="UDP-glycosyltransf_plant"/>
</dbReference>
<evidence type="ECO:0000256" key="1">
    <source>
        <dbReference type="ARBA" id="ARBA00009995"/>
    </source>
</evidence>